<evidence type="ECO:0000313" key="2">
    <source>
        <dbReference type="EMBL" id="KMS64911.1"/>
    </source>
</evidence>
<evidence type="ECO:0000256" key="1">
    <source>
        <dbReference type="SAM" id="Phobius"/>
    </source>
</evidence>
<keyword evidence="1" id="KW-1133">Transmembrane helix</keyword>
<name>A0A0J7YMW1_BETVV</name>
<dbReference type="EMBL" id="KQ118857">
    <property type="protein sequence ID" value="KMS64911.1"/>
    <property type="molecule type" value="Genomic_DNA"/>
</dbReference>
<sequence length="151" mass="16613">KSKDVDQLTVAGTIACLAGRALGQEEAALLLSLVNIQMGLDLEPYDVVAFTDEFYGGFSQEALQSTLKLLILYVLVGLLNLSCFTFCLCLTFSTFNAVCCDCLFFTLLNRLDRGEPEWRDEAQQVRDNLTPESLAGCLADFANLSPVLWAE</sequence>
<accession>A0A0J7YMW1</accession>
<reference evidence="2 3" key="1">
    <citation type="journal article" date="2014" name="Nature">
        <title>The genome of the recently domesticated crop plant sugar beet (Beta vulgaris).</title>
        <authorList>
            <person name="Dohm J.C."/>
            <person name="Minoche A.E."/>
            <person name="Holtgrawe D."/>
            <person name="Capella-Gutierrez S."/>
            <person name="Zakrzewski F."/>
            <person name="Tafer H."/>
            <person name="Rupp O."/>
            <person name="Sorensen T.R."/>
            <person name="Stracke R."/>
            <person name="Reinhardt R."/>
            <person name="Goesmann A."/>
            <person name="Kraft T."/>
            <person name="Schulz B."/>
            <person name="Stadler P.F."/>
            <person name="Schmidt T."/>
            <person name="Gabaldon T."/>
            <person name="Lehrach H."/>
            <person name="Weisshaar B."/>
            <person name="Himmelbauer H."/>
        </authorList>
    </citation>
    <scope>NUCLEOTIDE SEQUENCE [LARGE SCALE GENOMIC DNA]</scope>
    <source>
        <tissue evidence="2">Taproot</tissue>
    </source>
</reference>
<keyword evidence="3" id="KW-1185">Reference proteome</keyword>
<dbReference type="AlphaFoldDB" id="A0A0J7YMW1"/>
<feature type="transmembrane region" description="Helical" evidence="1">
    <location>
        <begin position="70"/>
        <end position="95"/>
    </location>
</feature>
<proteinExistence type="predicted"/>
<organism evidence="2 3">
    <name type="scientific">Beta vulgaris subsp. vulgaris</name>
    <name type="common">Beet</name>
    <dbReference type="NCBI Taxonomy" id="3555"/>
    <lineage>
        <taxon>Eukaryota</taxon>
        <taxon>Viridiplantae</taxon>
        <taxon>Streptophyta</taxon>
        <taxon>Embryophyta</taxon>
        <taxon>Tracheophyta</taxon>
        <taxon>Spermatophyta</taxon>
        <taxon>Magnoliopsida</taxon>
        <taxon>eudicotyledons</taxon>
        <taxon>Gunneridae</taxon>
        <taxon>Pentapetalae</taxon>
        <taxon>Caryophyllales</taxon>
        <taxon>Chenopodiaceae</taxon>
        <taxon>Betoideae</taxon>
        <taxon>Beta</taxon>
    </lineage>
</organism>
<feature type="non-terminal residue" evidence="2">
    <location>
        <position position="151"/>
    </location>
</feature>
<keyword evidence="1" id="KW-0812">Transmembrane</keyword>
<gene>
    <name evidence="2" type="ORF">BVRB_041380</name>
</gene>
<evidence type="ECO:0000313" key="3">
    <source>
        <dbReference type="Proteomes" id="UP000035740"/>
    </source>
</evidence>
<feature type="non-terminal residue" evidence="2">
    <location>
        <position position="1"/>
    </location>
</feature>
<dbReference type="Gramene" id="KMS64911">
    <property type="protein sequence ID" value="KMS64911"/>
    <property type="gene ID" value="BVRB_041380"/>
</dbReference>
<dbReference type="Proteomes" id="UP000035740">
    <property type="component" value="Unassembled WGS sequence"/>
</dbReference>
<protein>
    <submittedName>
        <fullName evidence="2">Uncharacterized protein</fullName>
    </submittedName>
</protein>
<keyword evidence="1" id="KW-0472">Membrane</keyword>